<gene>
    <name evidence="1" type="ORF">OU5_3018</name>
</gene>
<accession>A0A024EBB4</accession>
<dbReference type="HOGENOM" id="CLU_3295191_0_0_6"/>
<evidence type="ECO:0000313" key="1">
    <source>
        <dbReference type="EMBL" id="AHZ70097.1"/>
    </source>
</evidence>
<reference evidence="1 2" key="1">
    <citation type="journal article" date="2012" name="J. Bacteriol.">
        <title>Genome sequence of cold-adapted Pseudomonas mandelii strain JR-1.</title>
        <authorList>
            <person name="Jang S.H."/>
            <person name="Kim J."/>
            <person name="Kim J."/>
            <person name="Hong S."/>
            <person name="Lee C."/>
        </authorList>
    </citation>
    <scope>NUCLEOTIDE SEQUENCE [LARGE SCALE GENOMIC DNA]</scope>
    <source>
        <strain evidence="1 2">JR-1</strain>
    </source>
</reference>
<sequence length="40" mass="3967">MNLIHRAASSGSLRDPTGASSLATGIKLNPGDVVAAAKAF</sequence>
<evidence type="ECO:0000313" key="2">
    <source>
        <dbReference type="Proteomes" id="UP000026913"/>
    </source>
</evidence>
<organism evidence="1 2">
    <name type="scientific">Pseudomonas mandelii JR-1</name>
    <dbReference type="NCBI Taxonomy" id="1147786"/>
    <lineage>
        <taxon>Bacteria</taxon>
        <taxon>Pseudomonadati</taxon>
        <taxon>Pseudomonadota</taxon>
        <taxon>Gammaproteobacteria</taxon>
        <taxon>Pseudomonadales</taxon>
        <taxon>Pseudomonadaceae</taxon>
        <taxon>Pseudomonas</taxon>
    </lineage>
</organism>
<dbReference type="EMBL" id="CP005960">
    <property type="protein sequence ID" value="AHZ70097.1"/>
    <property type="molecule type" value="Genomic_DNA"/>
</dbReference>
<dbReference type="AlphaFoldDB" id="A0A024EBB4"/>
<proteinExistence type="predicted"/>
<dbReference type="Proteomes" id="UP000026913">
    <property type="component" value="Chromosome"/>
</dbReference>
<protein>
    <submittedName>
        <fullName evidence="1">Uncharacterized protein</fullName>
    </submittedName>
</protein>
<name>A0A024EBB4_9PSED</name>
<dbReference type="KEGG" id="pman:OU5_3018"/>